<dbReference type="Pfam" id="PF00595">
    <property type="entry name" value="PDZ"/>
    <property type="match status" value="1"/>
</dbReference>
<reference evidence="5" key="2">
    <citation type="submission" date="2012-11" db="EMBL/GenBank/DDBJ databases">
        <authorList>
            <person name="Kuo A."/>
            <person name="Curtis B.A."/>
            <person name="Tanifuji G."/>
            <person name="Burki F."/>
            <person name="Gruber A."/>
            <person name="Irimia M."/>
            <person name="Maruyama S."/>
            <person name="Arias M.C."/>
            <person name="Ball S.G."/>
            <person name="Gile G.H."/>
            <person name="Hirakawa Y."/>
            <person name="Hopkins J.F."/>
            <person name="Rensing S.A."/>
            <person name="Schmutz J."/>
            <person name="Symeonidi A."/>
            <person name="Elias M."/>
            <person name="Eveleigh R.J."/>
            <person name="Herman E.K."/>
            <person name="Klute M.J."/>
            <person name="Nakayama T."/>
            <person name="Obornik M."/>
            <person name="Reyes-Prieto A."/>
            <person name="Armbrust E.V."/>
            <person name="Aves S.J."/>
            <person name="Beiko R.G."/>
            <person name="Coutinho P."/>
            <person name="Dacks J.B."/>
            <person name="Durnford D.G."/>
            <person name="Fast N.M."/>
            <person name="Green B.R."/>
            <person name="Grisdale C."/>
            <person name="Hempe F."/>
            <person name="Henrissat B."/>
            <person name="Hoppner M.P."/>
            <person name="Ishida K.-I."/>
            <person name="Kim E."/>
            <person name="Koreny L."/>
            <person name="Kroth P.G."/>
            <person name="Liu Y."/>
            <person name="Malik S.-B."/>
            <person name="Maier U.G."/>
            <person name="McRose D."/>
            <person name="Mock T."/>
            <person name="Neilson J.A."/>
            <person name="Onodera N.T."/>
            <person name="Poole A.M."/>
            <person name="Pritham E.J."/>
            <person name="Richards T.A."/>
            <person name="Rocap G."/>
            <person name="Roy S.W."/>
            <person name="Sarai C."/>
            <person name="Schaack S."/>
            <person name="Shirato S."/>
            <person name="Slamovits C.H."/>
            <person name="Spencer D.F."/>
            <person name="Suzuki S."/>
            <person name="Worden A.Z."/>
            <person name="Zauner S."/>
            <person name="Barry K."/>
            <person name="Bell C."/>
            <person name="Bharti A.K."/>
            <person name="Crow J.A."/>
            <person name="Grimwood J."/>
            <person name="Kramer R."/>
            <person name="Lindquist E."/>
            <person name="Lucas S."/>
            <person name="Salamov A."/>
            <person name="McFadden G.I."/>
            <person name="Lane C.E."/>
            <person name="Keeling P.J."/>
            <person name="Gray M.W."/>
            <person name="Grigoriev I.V."/>
            <person name="Archibald J.M."/>
        </authorList>
    </citation>
    <scope>NUCLEOTIDE SEQUENCE</scope>
    <source>
        <strain evidence="5">CCMP2712</strain>
    </source>
</reference>
<dbReference type="GeneID" id="17310767"/>
<feature type="region of interest" description="Disordered" evidence="1">
    <location>
        <begin position="96"/>
        <end position="117"/>
    </location>
</feature>
<name>L1JZW6_GUITC</name>
<dbReference type="PaxDb" id="55529-EKX54151"/>
<gene>
    <name evidence="3" type="ORF">GUITHDRAFT_150169</name>
</gene>
<dbReference type="Gene3D" id="2.30.42.10">
    <property type="match status" value="1"/>
</dbReference>
<evidence type="ECO:0000256" key="1">
    <source>
        <dbReference type="SAM" id="MobiDB-lite"/>
    </source>
</evidence>
<reference evidence="4" key="3">
    <citation type="submission" date="2015-06" db="UniProtKB">
        <authorList>
            <consortium name="EnsemblProtists"/>
        </authorList>
    </citation>
    <scope>IDENTIFICATION</scope>
</reference>
<keyword evidence="5" id="KW-1185">Reference proteome</keyword>
<accession>L1JZW6</accession>
<evidence type="ECO:0000313" key="4">
    <source>
        <dbReference type="EnsemblProtists" id="EKX54151"/>
    </source>
</evidence>
<dbReference type="SUPFAM" id="SSF50156">
    <property type="entry name" value="PDZ domain-like"/>
    <property type="match status" value="1"/>
</dbReference>
<protein>
    <recommendedName>
        <fullName evidence="2">PDZ domain-containing protein</fullName>
    </recommendedName>
</protein>
<dbReference type="SMART" id="SM00228">
    <property type="entry name" value="PDZ"/>
    <property type="match status" value="1"/>
</dbReference>
<organism evidence="3">
    <name type="scientific">Guillardia theta (strain CCMP2712)</name>
    <name type="common">Cryptophyte</name>
    <dbReference type="NCBI Taxonomy" id="905079"/>
    <lineage>
        <taxon>Eukaryota</taxon>
        <taxon>Cryptophyceae</taxon>
        <taxon>Pyrenomonadales</taxon>
        <taxon>Geminigeraceae</taxon>
        <taxon>Guillardia</taxon>
    </lineage>
</organism>
<dbReference type="HOGENOM" id="CLU_736618_0_0_1"/>
<feature type="compositionally biased region" description="Basic and acidic residues" evidence="1">
    <location>
        <begin position="98"/>
        <end position="113"/>
    </location>
</feature>
<dbReference type="RefSeq" id="XP_005841131.1">
    <property type="nucleotide sequence ID" value="XM_005841074.1"/>
</dbReference>
<dbReference type="EnsemblProtists" id="EKX54151">
    <property type="protein sequence ID" value="EKX54151"/>
    <property type="gene ID" value="GUITHDRAFT_150169"/>
</dbReference>
<dbReference type="Proteomes" id="UP000011087">
    <property type="component" value="Unassembled WGS sequence"/>
</dbReference>
<proteinExistence type="predicted"/>
<dbReference type="PROSITE" id="PS50106">
    <property type="entry name" value="PDZ"/>
    <property type="match status" value="1"/>
</dbReference>
<sequence>MARRSLGIRFASQRTGGGEGLRVEEVLEGFDASVDGKVRRGDIVIAIDGVKISELSMKEMTNLILGEEGSCAQLDVLRNEDQHSVIRVEVFRGNSAQDRADEHRAHQSKEDANRITSHRIFDTSMSKSLSDGELHEARRLFERFQKENQSSRITFDQFKQIYAYRQTERDKKPDTTNIPVNQGALFKSEEQLENMLTMEHKLAERRRNNLKTVSKEKLCRSLSKLYVQTNSSQQTELKAKFRHMLENDDDNHRINDFANFVLELFNDLSDRDSPANIELEIEFRAIFADLLSVPLDIFDSERSVPRRLLPHLMKWKRAQNIEIAKKIGLDEIVEDDTDELSYQEEPVSSHPMLERLRNELSTSKAQKFFESISACS</sequence>
<dbReference type="EMBL" id="JH992968">
    <property type="protein sequence ID" value="EKX54151.1"/>
    <property type="molecule type" value="Genomic_DNA"/>
</dbReference>
<evidence type="ECO:0000259" key="2">
    <source>
        <dbReference type="PROSITE" id="PS50106"/>
    </source>
</evidence>
<feature type="domain" description="PDZ" evidence="2">
    <location>
        <begin position="1"/>
        <end position="64"/>
    </location>
</feature>
<dbReference type="AlphaFoldDB" id="L1JZW6"/>
<reference evidence="3 5" key="1">
    <citation type="journal article" date="2012" name="Nature">
        <title>Algal genomes reveal evolutionary mosaicism and the fate of nucleomorphs.</title>
        <authorList>
            <consortium name="DOE Joint Genome Institute"/>
            <person name="Curtis B.A."/>
            <person name="Tanifuji G."/>
            <person name="Burki F."/>
            <person name="Gruber A."/>
            <person name="Irimia M."/>
            <person name="Maruyama S."/>
            <person name="Arias M.C."/>
            <person name="Ball S.G."/>
            <person name="Gile G.H."/>
            <person name="Hirakawa Y."/>
            <person name="Hopkins J.F."/>
            <person name="Kuo A."/>
            <person name="Rensing S.A."/>
            <person name="Schmutz J."/>
            <person name="Symeonidi A."/>
            <person name="Elias M."/>
            <person name="Eveleigh R.J."/>
            <person name="Herman E.K."/>
            <person name="Klute M.J."/>
            <person name="Nakayama T."/>
            <person name="Obornik M."/>
            <person name="Reyes-Prieto A."/>
            <person name="Armbrust E.V."/>
            <person name="Aves S.J."/>
            <person name="Beiko R.G."/>
            <person name="Coutinho P."/>
            <person name="Dacks J.B."/>
            <person name="Durnford D.G."/>
            <person name="Fast N.M."/>
            <person name="Green B.R."/>
            <person name="Grisdale C.J."/>
            <person name="Hempel F."/>
            <person name="Henrissat B."/>
            <person name="Hoppner M.P."/>
            <person name="Ishida K."/>
            <person name="Kim E."/>
            <person name="Koreny L."/>
            <person name="Kroth P.G."/>
            <person name="Liu Y."/>
            <person name="Malik S.B."/>
            <person name="Maier U.G."/>
            <person name="McRose D."/>
            <person name="Mock T."/>
            <person name="Neilson J.A."/>
            <person name="Onodera N.T."/>
            <person name="Poole A.M."/>
            <person name="Pritham E.J."/>
            <person name="Richards T.A."/>
            <person name="Rocap G."/>
            <person name="Roy S.W."/>
            <person name="Sarai C."/>
            <person name="Schaack S."/>
            <person name="Shirato S."/>
            <person name="Slamovits C.H."/>
            <person name="Spencer D.F."/>
            <person name="Suzuki S."/>
            <person name="Worden A.Z."/>
            <person name="Zauner S."/>
            <person name="Barry K."/>
            <person name="Bell C."/>
            <person name="Bharti A.K."/>
            <person name="Crow J.A."/>
            <person name="Grimwood J."/>
            <person name="Kramer R."/>
            <person name="Lindquist E."/>
            <person name="Lucas S."/>
            <person name="Salamov A."/>
            <person name="McFadden G.I."/>
            <person name="Lane C.E."/>
            <person name="Keeling P.J."/>
            <person name="Gray M.W."/>
            <person name="Grigoriev I.V."/>
            <person name="Archibald J.M."/>
        </authorList>
    </citation>
    <scope>NUCLEOTIDE SEQUENCE</scope>
    <source>
        <strain evidence="3 5">CCMP2712</strain>
    </source>
</reference>
<evidence type="ECO:0000313" key="3">
    <source>
        <dbReference type="EMBL" id="EKX54151.1"/>
    </source>
</evidence>
<dbReference type="InterPro" id="IPR001478">
    <property type="entry name" value="PDZ"/>
</dbReference>
<dbReference type="KEGG" id="gtt:GUITHDRAFT_150169"/>
<dbReference type="InterPro" id="IPR036034">
    <property type="entry name" value="PDZ_sf"/>
</dbReference>
<evidence type="ECO:0000313" key="5">
    <source>
        <dbReference type="Proteomes" id="UP000011087"/>
    </source>
</evidence>